<dbReference type="AlphaFoldDB" id="M9M086"/>
<evidence type="ECO:0000256" key="1">
    <source>
        <dbReference type="ARBA" id="ARBA00022741"/>
    </source>
</evidence>
<dbReference type="PANTHER" id="PTHR11815">
    <property type="entry name" value="SUCCINYL-COA SYNTHETASE BETA CHAIN"/>
    <property type="match status" value="1"/>
</dbReference>
<dbReference type="EMBL" id="DF196788">
    <property type="protein sequence ID" value="GAC76874.1"/>
    <property type="molecule type" value="Genomic_DNA"/>
</dbReference>
<evidence type="ECO:0000259" key="2">
    <source>
        <dbReference type="Pfam" id="PF00549"/>
    </source>
</evidence>
<keyword evidence="1" id="KW-0547">Nucleotide-binding</keyword>
<evidence type="ECO:0000313" key="3">
    <source>
        <dbReference type="EMBL" id="GAC76874.1"/>
    </source>
</evidence>
<reference evidence="4" key="1">
    <citation type="journal article" date="2013" name="Genome Announc.">
        <title>Genome sequence of the basidiomycetous yeast Pseudozyma antarctica T-34, a producer of the glycolipid biosurfactants mannosylerythritol lipids.</title>
        <authorList>
            <person name="Morita T."/>
            <person name="Koike H."/>
            <person name="Koyama Y."/>
            <person name="Hagiwara H."/>
            <person name="Ito E."/>
            <person name="Fukuoka T."/>
            <person name="Imura T."/>
            <person name="Machida M."/>
            <person name="Kitamoto D."/>
        </authorList>
    </citation>
    <scope>NUCLEOTIDE SEQUENCE [LARGE SCALE GENOMIC DNA]</scope>
    <source>
        <strain evidence="4">T-34</strain>
    </source>
</reference>
<dbReference type="STRING" id="1151754.M9M086"/>
<dbReference type="GO" id="GO:0000166">
    <property type="term" value="F:nucleotide binding"/>
    <property type="evidence" value="ECO:0007669"/>
    <property type="project" value="UniProtKB-KW"/>
</dbReference>
<protein>
    <submittedName>
        <fullName evidence="3">mRNA cleavage and polyadenylation factor II complex, subunit PTA1</fullName>
    </submittedName>
</protein>
<proteinExistence type="predicted"/>
<accession>M9M086</accession>
<evidence type="ECO:0000313" key="4">
    <source>
        <dbReference type="Proteomes" id="UP000011976"/>
    </source>
</evidence>
<dbReference type="GO" id="GO:0006104">
    <property type="term" value="P:succinyl-CoA metabolic process"/>
    <property type="evidence" value="ECO:0007669"/>
    <property type="project" value="TreeGrafter"/>
</dbReference>
<dbReference type="Gene3D" id="3.40.50.261">
    <property type="entry name" value="Succinyl-CoA synthetase domains"/>
    <property type="match status" value="1"/>
</dbReference>
<dbReference type="InterPro" id="IPR016102">
    <property type="entry name" value="Succinyl-CoA_synth-like"/>
</dbReference>
<dbReference type="PANTHER" id="PTHR11815:SF10">
    <property type="entry name" value="SUCCINATE--COA LIGASE [GDP-FORMING] SUBUNIT BETA, MITOCHONDRIAL"/>
    <property type="match status" value="1"/>
</dbReference>
<dbReference type="InterPro" id="IPR005811">
    <property type="entry name" value="SUCC_ACL_C"/>
</dbReference>
<dbReference type="OrthoDB" id="1664372at2759"/>
<sequence>MLSRSAASSALVAKWATRSALRGAVQCSVVRSPSSTRDFHLQAKDIPTFLTEVGAALPRSVTIESDQTSHADQGVAVLISADRDPQSSWPGSQAKSGAKFYGPSIVSAPLKSLSSLDSTYFGKGGLGLLKLRRQAPESVAETGIRSGASSLDSQQLEALSHGLGGDAGTVIEQMWKVFDQQEGLWFSFTLVPTSDGVRVLQPYLEFDDFAVRRQPQLKPYFESRPRNANTARAEDGGLFYVKLSDVDAPTPTQHGSSDLPEGNVGCFGYGAGNAMATMDGLNKAGGRPANFLDGGGGANRVNAKLAVETLNRDPAVKAIFVNSFGGITRTDIVSQGIIDAVKDDKITKPIVVRMKGTGSEDAAKVLQASGLEFAFHDDFNAAAAHVVKAANQGHL</sequence>
<dbReference type="SUPFAM" id="SSF52210">
    <property type="entry name" value="Succinyl-CoA synthetase domains"/>
    <property type="match status" value="1"/>
</dbReference>
<dbReference type="GO" id="GO:0005739">
    <property type="term" value="C:mitochondrion"/>
    <property type="evidence" value="ECO:0007669"/>
    <property type="project" value="TreeGrafter"/>
</dbReference>
<dbReference type="Proteomes" id="UP000011976">
    <property type="component" value="Unassembled WGS sequence"/>
</dbReference>
<dbReference type="Pfam" id="PF00549">
    <property type="entry name" value="Ligase_CoA"/>
    <property type="match status" value="1"/>
</dbReference>
<dbReference type="GO" id="GO:0006099">
    <property type="term" value="P:tricarboxylic acid cycle"/>
    <property type="evidence" value="ECO:0007669"/>
    <property type="project" value="TreeGrafter"/>
</dbReference>
<feature type="domain" description="ATP-citrate synthase/succinyl-CoA ligase C-terminal" evidence="2">
    <location>
        <begin position="270"/>
        <end position="387"/>
    </location>
</feature>
<name>M9M086_PSEA3</name>
<gene>
    <name evidence="3" type="ORF">PANT_22d00230</name>
</gene>
<organism evidence="3 4">
    <name type="scientific">Pseudozyma antarctica (strain T-34)</name>
    <name type="common">Yeast</name>
    <name type="synonym">Candida antarctica</name>
    <dbReference type="NCBI Taxonomy" id="1151754"/>
    <lineage>
        <taxon>Eukaryota</taxon>
        <taxon>Fungi</taxon>
        <taxon>Dikarya</taxon>
        <taxon>Basidiomycota</taxon>
        <taxon>Ustilaginomycotina</taxon>
        <taxon>Ustilaginomycetes</taxon>
        <taxon>Ustilaginales</taxon>
        <taxon>Ustilaginaceae</taxon>
        <taxon>Moesziomyces</taxon>
    </lineage>
</organism>
<dbReference type="GO" id="GO:0042709">
    <property type="term" value="C:succinate-CoA ligase complex"/>
    <property type="evidence" value="ECO:0007669"/>
    <property type="project" value="TreeGrafter"/>
</dbReference>
<dbReference type="GO" id="GO:0004776">
    <property type="term" value="F:succinate-CoA ligase (GDP-forming) activity"/>
    <property type="evidence" value="ECO:0007669"/>
    <property type="project" value="TreeGrafter"/>
</dbReference>